<reference evidence="5" key="1">
    <citation type="journal article" date="2019" name="Int. J. Syst. Evol. Microbiol.">
        <title>The Global Catalogue of Microorganisms (GCM) 10K type strain sequencing project: providing services to taxonomists for standard genome sequencing and annotation.</title>
        <authorList>
            <consortium name="The Broad Institute Genomics Platform"/>
            <consortium name="The Broad Institute Genome Sequencing Center for Infectious Disease"/>
            <person name="Wu L."/>
            <person name="Ma J."/>
        </authorList>
    </citation>
    <scope>NUCLEOTIDE SEQUENCE [LARGE SCALE GENOMIC DNA]</scope>
    <source>
        <strain evidence="5">CGMCC 1.16444</strain>
    </source>
</reference>
<organism evidence="4 5">
    <name type="scientific">Flaviflagellibacter deserti</name>
    <dbReference type="NCBI Taxonomy" id="2267266"/>
    <lineage>
        <taxon>Bacteria</taxon>
        <taxon>Pseudomonadati</taxon>
        <taxon>Pseudomonadota</taxon>
        <taxon>Alphaproteobacteria</taxon>
        <taxon>Hyphomicrobiales</taxon>
        <taxon>Flaviflagellibacter</taxon>
    </lineage>
</organism>
<evidence type="ECO:0000256" key="3">
    <source>
        <dbReference type="SAM" id="SignalP"/>
    </source>
</evidence>
<dbReference type="Gene3D" id="3.90.730.10">
    <property type="entry name" value="Ribonuclease T2-like"/>
    <property type="match status" value="1"/>
</dbReference>
<dbReference type="PANTHER" id="PTHR11240:SF22">
    <property type="entry name" value="RIBONUCLEASE T2"/>
    <property type="match status" value="1"/>
</dbReference>
<dbReference type="Proteomes" id="UP001595796">
    <property type="component" value="Unassembled WGS sequence"/>
</dbReference>
<comment type="caution">
    <text evidence="4">The sequence shown here is derived from an EMBL/GenBank/DDBJ whole genome shotgun (WGS) entry which is preliminary data.</text>
</comment>
<dbReference type="InterPro" id="IPR001568">
    <property type="entry name" value="RNase_T2-like"/>
</dbReference>
<dbReference type="RefSeq" id="WP_114958383.1">
    <property type="nucleotide sequence ID" value="NZ_JBHSJF010000005.1"/>
</dbReference>
<dbReference type="InterPro" id="IPR039378">
    <property type="entry name" value="RNase_T2_prok"/>
</dbReference>
<evidence type="ECO:0000313" key="5">
    <source>
        <dbReference type="Proteomes" id="UP001595796"/>
    </source>
</evidence>
<dbReference type="InterPro" id="IPR036430">
    <property type="entry name" value="RNase_T2-like_sf"/>
</dbReference>
<evidence type="ECO:0000256" key="2">
    <source>
        <dbReference type="RuleBase" id="RU004328"/>
    </source>
</evidence>
<dbReference type="Pfam" id="PF00445">
    <property type="entry name" value="Ribonuclease_T2"/>
    <property type="match status" value="1"/>
</dbReference>
<protein>
    <submittedName>
        <fullName evidence="4">Ribonuclease T</fullName>
    </submittedName>
</protein>
<feature type="chain" id="PRO_5045967268" evidence="3">
    <location>
        <begin position="25"/>
        <end position="329"/>
    </location>
</feature>
<dbReference type="InterPro" id="IPR018188">
    <property type="entry name" value="RNase_T2_His_AS_1"/>
</dbReference>
<evidence type="ECO:0000256" key="1">
    <source>
        <dbReference type="ARBA" id="ARBA00007469"/>
    </source>
</evidence>
<dbReference type="PROSITE" id="PS00530">
    <property type="entry name" value="RNASE_T2_1"/>
    <property type="match status" value="1"/>
</dbReference>
<dbReference type="PANTHER" id="PTHR11240">
    <property type="entry name" value="RIBONUCLEASE T2"/>
    <property type="match status" value="1"/>
</dbReference>
<comment type="similarity">
    <text evidence="1 2">Belongs to the RNase T2 family.</text>
</comment>
<accession>A0ABV9Z1J1</accession>
<sequence>MRFIWKTLAFGALIAATTVQGAYADVSMSGQFTAERACPAFQSFRRATNPGNIRVEPGQIYALVAKNREDATHYRLRVDGALPIERWVEAGCGVVSSDDDGPVTPNAPLAEGSGEFLLAISWQPSFCETRSQKTECRSQTADRPDATNFTLHGLWPQPRNRVYCNVPSDLISEDNASRWDELPAPQLAPDTRQALDVVMPGTMSMLDRHEWIKHGTCYGTDADTYFADSIRIVREINGSKAQQLFASRIGQKVTSAELRAAFDESFGTGAGERVTMQCKRDGGRLLISEIKVGLIGNPSAGTSVNDLIAAARPVLPECSEGIVDPVGLQ</sequence>
<feature type="signal peptide" evidence="3">
    <location>
        <begin position="1"/>
        <end position="24"/>
    </location>
</feature>
<evidence type="ECO:0000313" key="4">
    <source>
        <dbReference type="EMBL" id="MFC5067608.1"/>
    </source>
</evidence>
<proteinExistence type="inferred from homology"/>
<keyword evidence="5" id="KW-1185">Reference proteome</keyword>
<dbReference type="EMBL" id="JBHSJF010000005">
    <property type="protein sequence ID" value="MFC5067608.1"/>
    <property type="molecule type" value="Genomic_DNA"/>
</dbReference>
<dbReference type="SUPFAM" id="SSF55895">
    <property type="entry name" value="Ribonuclease Rh-like"/>
    <property type="match status" value="1"/>
</dbReference>
<dbReference type="CDD" id="cd01062">
    <property type="entry name" value="RNase_T2_prok"/>
    <property type="match status" value="1"/>
</dbReference>
<gene>
    <name evidence="4" type="ORF">ACFPFW_06215</name>
</gene>
<name>A0ABV9Z1J1_9HYPH</name>
<keyword evidence="3" id="KW-0732">Signal</keyword>